<dbReference type="EMBL" id="CP090893">
    <property type="protein sequence ID" value="ULT98427.1"/>
    <property type="molecule type" value="Genomic_DNA"/>
</dbReference>
<evidence type="ECO:0000256" key="2">
    <source>
        <dbReference type="SAM" id="MobiDB-lite"/>
    </source>
</evidence>
<keyword evidence="1" id="KW-0963">Cytoplasm</keyword>
<dbReference type="SUPFAM" id="SSF49354">
    <property type="entry name" value="PapD-like"/>
    <property type="match status" value="1"/>
</dbReference>
<gene>
    <name evidence="5" type="ORF">L3Y34_000062</name>
</gene>
<name>A0AAE9D8D2_CAEBR</name>
<feature type="compositionally biased region" description="Low complexity" evidence="2">
    <location>
        <begin position="48"/>
        <end position="57"/>
    </location>
</feature>
<evidence type="ECO:0000259" key="4">
    <source>
        <dbReference type="PROSITE" id="PS50202"/>
    </source>
</evidence>
<dbReference type="InterPro" id="IPR008962">
    <property type="entry name" value="PapD-like_sf"/>
</dbReference>
<feature type="compositionally biased region" description="Basic residues" evidence="2">
    <location>
        <begin position="29"/>
        <end position="40"/>
    </location>
</feature>
<comment type="function">
    <text evidence="1">Central component in molecular interactions underlying sperm crawling. Forms an extensive filament system that extends from sperm villipoda, along the leading edge of the pseudopod.</text>
</comment>
<dbReference type="InterPro" id="IPR051774">
    <property type="entry name" value="Sperm-specific_class_P"/>
</dbReference>
<organism evidence="5 6">
    <name type="scientific">Caenorhabditis briggsae</name>
    <dbReference type="NCBI Taxonomy" id="6238"/>
    <lineage>
        <taxon>Eukaryota</taxon>
        <taxon>Metazoa</taxon>
        <taxon>Ecdysozoa</taxon>
        <taxon>Nematoda</taxon>
        <taxon>Chromadorea</taxon>
        <taxon>Rhabditida</taxon>
        <taxon>Rhabditina</taxon>
        <taxon>Rhabditomorpha</taxon>
        <taxon>Rhabditoidea</taxon>
        <taxon>Rhabditidae</taxon>
        <taxon>Peloderinae</taxon>
        <taxon>Caenorhabditis</taxon>
    </lineage>
</organism>
<feature type="domain" description="MSP" evidence="4">
    <location>
        <begin position="215"/>
        <end position="328"/>
    </location>
</feature>
<sequence>MIPLMSLIASATATVGVLTMCSSKDRQTSRKKPTGKSSKSKRAESKSSRASSSTAGTKSHRSSRSGKSGKSGKKSGKSGKSGHRKNKHRKSSKSKKDPKKGSQKESQKESSVEAAVAAIPGAGKRQSETKKTRSERSSKSSRRSSKSKKCKAVQCDPNKLKNQKQRNAICPSNSSDASSKSGKRSRKQKSSGSGSHSGEKALKAVPNSSNYKFPEGQIKPSTLRATPNKLPFAPTGGVQTVVIPNSTKSRKAFKVKTSDNLLYRVNPVFGFVEPGQNVSIDVLRHNGVEKTDHLIVLTSDTTQEAQCAKAIFETDPARELTVVPLVAH</sequence>
<dbReference type="AlphaFoldDB" id="A0AAE9D8D2"/>
<proteinExistence type="predicted"/>
<dbReference type="InterPro" id="IPR000535">
    <property type="entry name" value="MSP_dom"/>
</dbReference>
<protein>
    <recommendedName>
        <fullName evidence="1">Major sperm protein</fullName>
    </recommendedName>
</protein>
<accession>A0AAE9D8D2</accession>
<feature type="compositionally biased region" description="Basic residues" evidence="2">
    <location>
        <begin position="70"/>
        <end position="98"/>
    </location>
</feature>
<dbReference type="PANTHER" id="PTHR22947">
    <property type="entry name" value="MAJOR SPERM PROTEIN"/>
    <property type="match status" value="1"/>
</dbReference>
<feature type="compositionally biased region" description="Basic and acidic residues" evidence="2">
    <location>
        <begin position="125"/>
        <end position="138"/>
    </location>
</feature>
<feature type="compositionally biased region" description="Basic and acidic residues" evidence="2">
    <location>
        <begin position="99"/>
        <end position="111"/>
    </location>
</feature>
<evidence type="ECO:0000313" key="6">
    <source>
        <dbReference type="Proteomes" id="UP000827892"/>
    </source>
</evidence>
<dbReference type="Gene3D" id="2.60.40.10">
    <property type="entry name" value="Immunoglobulins"/>
    <property type="match status" value="1"/>
</dbReference>
<evidence type="ECO:0000256" key="1">
    <source>
        <dbReference type="RuleBase" id="RU003425"/>
    </source>
</evidence>
<evidence type="ECO:0000313" key="5">
    <source>
        <dbReference type="EMBL" id="ULT98427.1"/>
    </source>
</evidence>
<dbReference type="Pfam" id="PF00635">
    <property type="entry name" value="Motile_Sperm"/>
    <property type="match status" value="1"/>
</dbReference>
<keyword evidence="3" id="KW-0732">Signal</keyword>
<feature type="chain" id="PRO_5041989369" description="Major sperm protein" evidence="3">
    <location>
        <begin position="20"/>
        <end position="328"/>
    </location>
</feature>
<dbReference type="InterPro" id="IPR013783">
    <property type="entry name" value="Ig-like_fold"/>
</dbReference>
<dbReference type="PROSITE" id="PS50202">
    <property type="entry name" value="MSP"/>
    <property type="match status" value="1"/>
</dbReference>
<keyword evidence="1" id="KW-0206">Cytoskeleton</keyword>
<feature type="region of interest" description="Disordered" evidence="2">
    <location>
        <begin position="19"/>
        <end position="219"/>
    </location>
</feature>
<feature type="signal peptide" evidence="3">
    <location>
        <begin position="1"/>
        <end position="19"/>
    </location>
</feature>
<dbReference type="Proteomes" id="UP000827892">
    <property type="component" value="Chromosome III"/>
</dbReference>
<reference evidence="5 6" key="1">
    <citation type="submission" date="2022-05" db="EMBL/GenBank/DDBJ databases">
        <title>Chromosome-level reference genomes for two strains of Caenorhabditis briggsae: an improved platform for comparative genomics.</title>
        <authorList>
            <person name="Stevens L."/>
            <person name="Andersen E.C."/>
        </authorList>
    </citation>
    <scope>NUCLEOTIDE SEQUENCE [LARGE SCALE GENOMIC DNA]</scope>
    <source>
        <strain evidence="5">QX1410_ONT</strain>
        <tissue evidence="5">Whole-organism</tissue>
    </source>
</reference>
<feature type="compositionally biased region" description="Basic residues" evidence="2">
    <location>
        <begin position="139"/>
        <end position="151"/>
    </location>
</feature>
<dbReference type="PANTHER" id="PTHR22947:SF41">
    <property type="entry name" value="MAJOR SPERM PROTEIN"/>
    <property type="match status" value="1"/>
</dbReference>
<evidence type="ECO:0000256" key="3">
    <source>
        <dbReference type="SAM" id="SignalP"/>
    </source>
</evidence>